<evidence type="ECO:0008006" key="3">
    <source>
        <dbReference type="Google" id="ProtNLM"/>
    </source>
</evidence>
<keyword evidence="2" id="KW-1185">Reference proteome</keyword>
<protein>
    <recommendedName>
        <fullName evidence="3">HNH endonuclease</fullName>
    </recommendedName>
</protein>
<comment type="caution">
    <text evidence="1">The sequence shown here is derived from an EMBL/GenBank/DDBJ whole genome shotgun (WGS) entry which is preliminary data.</text>
</comment>
<proteinExistence type="predicted"/>
<dbReference type="EMBL" id="JBHSJB010000007">
    <property type="protein sequence ID" value="MFC5053687.1"/>
    <property type="molecule type" value="Genomic_DNA"/>
</dbReference>
<organism evidence="1 2">
    <name type="scientific">Saccharothrix xinjiangensis</name>
    <dbReference type="NCBI Taxonomy" id="204798"/>
    <lineage>
        <taxon>Bacteria</taxon>
        <taxon>Bacillati</taxon>
        <taxon>Actinomycetota</taxon>
        <taxon>Actinomycetes</taxon>
        <taxon>Pseudonocardiales</taxon>
        <taxon>Pseudonocardiaceae</taxon>
        <taxon>Saccharothrix</taxon>
    </lineage>
</organism>
<evidence type="ECO:0000313" key="2">
    <source>
        <dbReference type="Proteomes" id="UP001595833"/>
    </source>
</evidence>
<accession>A0ABV9XWW5</accession>
<reference evidence="2" key="1">
    <citation type="journal article" date="2019" name="Int. J. Syst. Evol. Microbiol.">
        <title>The Global Catalogue of Microorganisms (GCM) 10K type strain sequencing project: providing services to taxonomists for standard genome sequencing and annotation.</title>
        <authorList>
            <consortium name="The Broad Institute Genomics Platform"/>
            <consortium name="The Broad Institute Genome Sequencing Center for Infectious Disease"/>
            <person name="Wu L."/>
            <person name="Ma J."/>
        </authorList>
    </citation>
    <scope>NUCLEOTIDE SEQUENCE [LARGE SCALE GENOMIC DNA]</scope>
    <source>
        <strain evidence="2">KCTC 12848</strain>
    </source>
</reference>
<evidence type="ECO:0000313" key="1">
    <source>
        <dbReference type="EMBL" id="MFC5053687.1"/>
    </source>
</evidence>
<gene>
    <name evidence="1" type="ORF">ACFPFM_07935</name>
</gene>
<name>A0ABV9XWW5_9PSEU</name>
<dbReference type="Proteomes" id="UP001595833">
    <property type="component" value="Unassembled WGS sequence"/>
</dbReference>
<dbReference type="RefSeq" id="WP_344036552.1">
    <property type="nucleotide sequence ID" value="NZ_BAAAKE010000005.1"/>
</dbReference>
<sequence length="128" mass="14181">MNVGKARGLVYARSAGFTNLPRRCEIQLFGVCTGQPVHWHHRLRDGQGGLWTPSNGLDLCAACHEAITNTRGNRALYLRRGWIIDSHDERPPAKVQTLIHTVSMGHAWVWLDDTGAFSPAPEPEDEAA</sequence>